<keyword evidence="4" id="KW-1185">Reference proteome</keyword>
<dbReference type="Gramene" id="PRQ17654">
    <property type="protein sequence ID" value="PRQ17654"/>
    <property type="gene ID" value="RchiOBHm_Chr7g0197341"/>
</dbReference>
<keyword evidence="1" id="KW-0677">Repeat</keyword>
<dbReference type="Pfam" id="PF12854">
    <property type="entry name" value="PPR_1"/>
    <property type="match status" value="1"/>
</dbReference>
<gene>
    <name evidence="3" type="ORF">RchiOBHm_Chr7g0197341</name>
</gene>
<reference evidence="3 4" key="1">
    <citation type="journal article" date="2018" name="Nat. Genet.">
        <title>The Rosa genome provides new insights in the design of modern roses.</title>
        <authorList>
            <person name="Bendahmane M."/>
        </authorList>
    </citation>
    <scope>NUCLEOTIDE SEQUENCE [LARGE SCALE GENOMIC DNA]</scope>
    <source>
        <strain evidence="4">cv. Old Blush</strain>
    </source>
</reference>
<dbReference type="Gene3D" id="1.25.40.10">
    <property type="entry name" value="Tetratricopeptide repeat domain"/>
    <property type="match status" value="2"/>
</dbReference>
<proteinExistence type="predicted"/>
<dbReference type="EMBL" id="PDCK01000045">
    <property type="protein sequence ID" value="PRQ17654.1"/>
    <property type="molecule type" value="Genomic_DNA"/>
</dbReference>
<evidence type="ECO:0000256" key="2">
    <source>
        <dbReference type="PROSITE-ProRule" id="PRU00708"/>
    </source>
</evidence>
<dbReference type="AlphaFoldDB" id="A0A2P6P6W9"/>
<dbReference type="OMA" id="ITMSIMF"/>
<feature type="repeat" description="PPR" evidence="2">
    <location>
        <begin position="5"/>
        <end position="39"/>
    </location>
</feature>
<sequence length="197" mass="22795">MAVRNVVSESCMVDGYCKLGRIGDARNLFDVMLERTVVTWTAMIEGEGIVEVNSITMSIMFDACGGFGRCGEGIQMHGLVSRMGFDYDVFLGNSIIIMYCRFGFVDEATKIIRMMSKTNIVSWNSLIAGYVQCGISSWNIVFQEDQEDREEERERERERERTVVVVWKRGERERGEKTQEEKQGCFRKCKKSYKKYY</sequence>
<protein>
    <submittedName>
        <fullName evidence="3">Putative pentatricopeptide</fullName>
    </submittedName>
</protein>
<dbReference type="STRING" id="74649.A0A2P6P6W9"/>
<evidence type="ECO:0000256" key="1">
    <source>
        <dbReference type="ARBA" id="ARBA00022737"/>
    </source>
</evidence>
<dbReference type="Pfam" id="PF01535">
    <property type="entry name" value="PPR"/>
    <property type="match status" value="2"/>
</dbReference>
<dbReference type="PROSITE" id="PS51375">
    <property type="entry name" value="PPR"/>
    <property type="match status" value="2"/>
</dbReference>
<dbReference type="GO" id="GO:0009451">
    <property type="term" value="P:RNA modification"/>
    <property type="evidence" value="ECO:0007669"/>
    <property type="project" value="InterPro"/>
</dbReference>
<dbReference type="NCBIfam" id="TIGR00756">
    <property type="entry name" value="PPR"/>
    <property type="match status" value="1"/>
</dbReference>
<dbReference type="InterPro" id="IPR046960">
    <property type="entry name" value="PPR_At4g14850-like_plant"/>
</dbReference>
<dbReference type="GO" id="GO:0003723">
    <property type="term" value="F:RNA binding"/>
    <property type="evidence" value="ECO:0007669"/>
    <property type="project" value="InterPro"/>
</dbReference>
<name>A0A2P6P6W9_ROSCH</name>
<evidence type="ECO:0000313" key="3">
    <source>
        <dbReference type="EMBL" id="PRQ17654.1"/>
    </source>
</evidence>
<dbReference type="Proteomes" id="UP000238479">
    <property type="component" value="Chromosome 7"/>
</dbReference>
<evidence type="ECO:0000313" key="4">
    <source>
        <dbReference type="Proteomes" id="UP000238479"/>
    </source>
</evidence>
<accession>A0A2P6P6W9</accession>
<dbReference type="PANTHER" id="PTHR47926">
    <property type="entry name" value="PENTATRICOPEPTIDE REPEAT-CONTAINING PROTEIN"/>
    <property type="match status" value="1"/>
</dbReference>
<dbReference type="InterPro" id="IPR011990">
    <property type="entry name" value="TPR-like_helical_dom_sf"/>
</dbReference>
<dbReference type="InterPro" id="IPR002885">
    <property type="entry name" value="PPR_rpt"/>
</dbReference>
<comment type="caution">
    <text evidence="3">The sequence shown here is derived from an EMBL/GenBank/DDBJ whole genome shotgun (WGS) entry which is preliminary data.</text>
</comment>
<feature type="repeat" description="PPR" evidence="2">
    <location>
        <begin position="88"/>
        <end position="122"/>
    </location>
</feature>
<organism evidence="3 4">
    <name type="scientific">Rosa chinensis</name>
    <name type="common">China rose</name>
    <dbReference type="NCBI Taxonomy" id="74649"/>
    <lineage>
        <taxon>Eukaryota</taxon>
        <taxon>Viridiplantae</taxon>
        <taxon>Streptophyta</taxon>
        <taxon>Embryophyta</taxon>
        <taxon>Tracheophyta</taxon>
        <taxon>Spermatophyta</taxon>
        <taxon>Magnoliopsida</taxon>
        <taxon>eudicotyledons</taxon>
        <taxon>Gunneridae</taxon>
        <taxon>Pentapetalae</taxon>
        <taxon>rosids</taxon>
        <taxon>fabids</taxon>
        <taxon>Rosales</taxon>
        <taxon>Rosaceae</taxon>
        <taxon>Rosoideae</taxon>
        <taxon>Rosoideae incertae sedis</taxon>
        <taxon>Rosa</taxon>
    </lineage>
</organism>